<name>A0A8S0S819_OLEEU</name>
<dbReference type="Gramene" id="OE9A046631T1">
    <property type="protein sequence ID" value="OE9A046631C1"/>
    <property type="gene ID" value="OE9A046631"/>
</dbReference>
<dbReference type="EMBL" id="CACTIH010004030">
    <property type="protein sequence ID" value="CAA2988818.1"/>
    <property type="molecule type" value="Genomic_DNA"/>
</dbReference>
<organism evidence="1 2">
    <name type="scientific">Olea europaea subsp. europaea</name>
    <dbReference type="NCBI Taxonomy" id="158383"/>
    <lineage>
        <taxon>Eukaryota</taxon>
        <taxon>Viridiplantae</taxon>
        <taxon>Streptophyta</taxon>
        <taxon>Embryophyta</taxon>
        <taxon>Tracheophyta</taxon>
        <taxon>Spermatophyta</taxon>
        <taxon>Magnoliopsida</taxon>
        <taxon>eudicotyledons</taxon>
        <taxon>Gunneridae</taxon>
        <taxon>Pentapetalae</taxon>
        <taxon>asterids</taxon>
        <taxon>lamiids</taxon>
        <taxon>Lamiales</taxon>
        <taxon>Oleaceae</taxon>
        <taxon>Oleeae</taxon>
        <taxon>Olea</taxon>
    </lineage>
</organism>
<proteinExistence type="predicted"/>
<comment type="caution">
    <text evidence="1">The sequence shown here is derived from an EMBL/GenBank/DDBJ whole genome shotgun (WGS) entry which is preliminary data.</text>
</comment>
<dbReference type="AlphaFoldDB" id="A0A8S0S819"/>
<reference evidence="1 2" key="1">
    <citation type="submission" date="2019-12" db="EMBL/GenBank/DDBJ databases">
        <authorList>
            <person name="Alioto T."/>
            <person name="Alioto T."/>
            <person name="Gomez Garrido J."/>
        </authorList>
    </citation>
    <scope>NUCLEOTIDE SEQUENCE [LARGE SCALE GENOMIC DNA]</scope>
</reference>
<protein>
    <submittedName>
        <fullName evidence="1">Uncharacterized protein</fullName>
    </submittedName>
</protein>
<evidence type="ECO:0000313" key="2">
    <source>
        <dbReference type="Proteomes" id="UP000594638"/>
    </source>
</evidence>
<dbReference type="Proteomes" id="UP000594638">
    <property type="component" value="Unassembled WGS sequence"/>
</dbReference>
<evidence type="ECO:0000313" key="1">
    <source>
        <dbReference type="EMBL" id="CAA2988818.1"/>
    </source>
</evidence>
<feature type="non-terminal residue" evidence="1">
    <location>
        <position position="1"/>
    </location>
</feature>
<keyword evidence="2" id="KW-1185">Reference proteome</keyword>
<sequence length="96" mass="10793">METWTTPIVATTLCFETWTAVDTWTPPITFAMLCFTQMKLWTTPTVASSKGYTRDMDTNCSNDLPQFVAVNRWACYNGLWIWYGSGGGSGDFVVVM</sequence>
<accession>A0A8S0S819</accession>
<gene>
    <name evidence="1" type="ORF">OLEA9_A046631</name>
</gene>